<evidence type="ECO:0000256" key="4">
    <source>
        <dbReference type="ARBA" id="ARBA00023186"/>
    </source>
</evidence>
<evidence type="ECO:0000256" key="1">
    <source>
        <dbReference type="ARBA" id="ARBA00007381"/>
    </source>
</evidence>
<sequence>QAPPAPVAPSAPAMLAPAAVPTAPAPLPALDANGQVRPIYLTPPQTLAGTGPVIGIDLGTTNSCVALLSNGRPIVLRSREGYNTIPSVISLNAQNKLLVSHRAKNQLVLRPTHTIYGAKRLVGRPYDSAVVKQVRERFHYEITPDAAGRAAVRLGNDVLSLEEVQGIILRECKEMAEAHLNQKVERAVVTVPAYYSEPQREAVRKSGTMAGLKVERILNEPTSAALAYGLNRELNKKVLVYDLGGGTFDATLLRIEKNVFEVLGTGGDIFLGGIDFDNLIVDFLLERFQEKEGIAFNGDGIALSRVADAAERAKMGLSERSTFEVHIPMLMMDDSGKPRDLRVMMSRQDLEKICDPLLNRTIDVVRDVLLDSKLRAADVDDIILVGGMSRMPLVREKLKGLFGKNAQASVNADEAVALGAALYSGSVDKVSSVVLIDVLPMTIGVAMPGGGFKRVIERNSPLPSQRSFAISTSQDNEERMELSIFQGEDNHISANEYLGTVRVEGLPRGPKGSVRVAVTLKLDSECVLHVEAREYSSRKEVKATLATRYSPEELQKQLQVSKEAVSAAEERRGADLKDRAGRFWGFVKKALGRK</sequence>
<proteinExistence type="inferred from homology"/>
<dbReference type="RefSeq" id="WP_147448945.1">
    <property type="nucleotide sequence ID" value="NZ_RAVZ01000304.1"/>
</dbReference>
<dbReference type="GO" id="GO:0140662">
    <property type="term" value="F:ATP-dependent protein folding chaperone"/>
    <property type="evidence" value="ECO:0007669"/>
    <property type="project" value="InterPro"/>
</dbReference>
<evidence type="ECO:0000256" key="5">
    <source>
        <dbReference type="RuleBase" id="RU003322"/>
    </source>
</evidence>
<comment type="caution">
    <text evidence="6">The sequence shown here is derived from an EMBL/GenBank/DDBJ whole genome shotgun (WGS) entry which is preliminary data.</text>
</comment>
<dbReference type="Pfam" id="PF00012">
    <property type="entry name" value="HSP70"/>
    <property type="match status" value="1"/>
</dbReference>
<protein>
    <submittedName>
        <fullName evidence="6">TIGR02266 family protein</fullName>
    </submittedName>
</protein>
<dbReference type="InterPro" id="IPR043129">
    <property type="entry name" value="ATPase_NBD"/>
</dbReference>
<keyword evidence="2 5" id="KW-0547">Nucleotide-binding</keyword>
<dbReference type="SUPFAM" id="SSF53067">
    <property type="entry name" value="Actin-like ATPase domain"/>
    <property type="match status" value="2"/>
</dbReference>
<dbReference type="OrthoDB" id="5483810at2"/>
<dbReference type="PROSITE" id="PS00329">
    <property type="entry name" value="HSP70_2"/>
    <property type="match status" value="1"/>
</dbReference>
<dbReference type="Gene3D" id="3.90.640.10">
    <property type="entry name" value="Actin, Chain A, domain 4"/>
    <property type="match status" value="1"/>
</dbReference>
<dbReference type="PRINTS" id="PR00301">
    <property type="entry name" value="HEATSHOCK70"/>
</dbReference>
<keyword evidence="3 5" id="KW-0067">ATP-binding</keyword>
<dbReference type="SUPFAM" id="SSF100920">
    <property type="entry name" value="Heat shock protein 70kD (HSP70), peptide-binding domain"/>
    <property type="match status" value="1"/>
</dbReference>
<evidence type="ECO:0000256" key="3">
    <source>
        <dbReference type="ARBA" id="ARBA00022840"/>
    </source>
</evidence>
<dbReference type="GO" id="GO:0005524">
    <property type="term" value="F:ATP binding"/>
    <property type="evidence" value="ECO:0007669"/>
    <property type="project" value="UniProtKB-KW"/>
</dbReference>
<dbReference type="Gene3D" id="2.60.34.10">
    <property type="entry name" value="Substrate Binding Domain Of DNAk, Chain A, domain 1"/>
    <property type="match status" value="1"/>
</dbReference>
<dbReference type="AlphaFoldDB" id="A0A3A8I1H4"/>
<dbReference type="PROSITE" id="PS01036">
    <property type="entry name" value="HSP70_3"/>
    <property type="match status" value="1"/>
</dbReference>
<dbReference type="InterPro" id="IPR029047">
    <property type="entry name" value="HSP70_peptide-bd_sf"/>
</dbReference>
<dbReference type="PANTHER" id="PTHR19375">
    <property type="entry name" value="HEAT SHOCK PROTEIN 70KDA"/>
    <property type="match status" value="1"/>
</dbReference>
<evidence type="ECO:0000313" key="7">
    <source>
        <dbReference type="Proteomes" id="UP000268094"/>
    </source>
</evidence>
<evidence type="ECO:0000256" key="2">
    <source>
        <dbReference type="ARBA" id="ARBA00022741"/>
    </source>
</evidence>
<accession>A0A3A8I1H4</accession>
<dbReference type="FunFam" id="3.90.640.10:FF:000003">
    <property type="entry name" value="Molecular chaperone DnaK"/>
    <property type="match status" value="1"/>
</dbReference>
<keyword evidence="7" id="KW-1185">Reference proteome</keyword>
<name>A0A3A8I1H4_9BACT</name>
<dbReference type="InterPro" id="IPR013126">
    <property type="entry name" value="Hsp_70_fam"/>
</dbReference>
<evidence type="ECO:0000313" key="6">
    <source>
        <dbReference type="EMBL" id="RKG76466.1"/>
    </source>
</evidence>
<reference evidence="7" key="1">
    <citation type="submission" date="2018-09" db="EMBL/GenBank/DDBJ databases">
        <authorList>
            <person name="Livingstone P.G."/>
            <person name="Whitworth D.E."/>
        </authorList>
    </citation>
    <scope>NUCLEOTIDE SEQUENCE [LARGE SCALE GENOMIC DNA]</scope>
    <source>
        <strain evidence="7">CA054A</strain>
    </source>
</reference>
<keyword evidence="4" id="KW-0143">Chaperone</keyword>
<gene>
    <name evidence="6" type="ORF">D7V88_32220</name>
</gene>
<comment type="similarity">
    <text evidence="1 5">Belongs to the heat shock protein 70 family.</text>
</comment>
<feature type="non-terminal residue" evidence="6">
    <location>
        <position position="1"/>
    </location>
</feature>
<dbReference type="EMBL" id="RAVZ01000304">
    <property type="protein sequence ID" value="RKG76466.1"/>
    <property type="molecule type" value="Genomic_DNA"/>
</dbReference>
<dbReference type="Proteomes" id="UP000268094">
    <property type="component" value="Unassembled WGS sequence"/>
</dbReference>
<organism evidence="6 7">
    <name type="scientific">Corallococcus terminator</name>
    <dbReference type="NCBI Taxonomy" id="2316733"/>
    <lineage>
        <taxon>Bacteria</taxon>
        <taxon>Pseudomonadati</taxon>
        <taxon>Myxococcota</taxon>
        <taxon>Myxococcia</taxon>
        <taxon>Myxococcales</taxon>
        <taxon>Cystobacterineae</taxon>
        <taxon>Myxococcaceae</taxon>
        <taxon>Corallococcus</taxon>
    </lineage>
</organism>
<dbReference type="InterPro" id="IPR018181">
    <property type="entry name" value="Heat_shock_70_CS"/>
</dbReference>
<dbReference type="Gene3D" id="3.30.420.40">
    <property type="match status" value="2"/>
</dbReference>
<dbReference type="PROSITE" id="PS00297">
    <property type="entry name" value="HSP70_1"/>
    <property type="match status" value="1"/>
</dbReference>